<feature type="compositionally biased region" description="Basic and acidic residues" evidence="1">
    <location>
        <begin position="49"/>
        <end position="59"/>
    </location>
</feature>
<evidence type="ECO:0000256" key="1">
    <source>
        <dbReference type="SAM" id="MobiDB-lite"/>
    </source>
</evidence>
<feature type="compositionally biased region" description="Basic residues" evidence="1">
    <location>
        <begin position="77"/>
        <end position="99"/>
    </location>
</feature>
<feature type="non-terminal residue" evidence="2">
    <location>
        <position position="99"/>
    </location>
</feature>
<name>A0A0G4MRX2_VERLO</name>
<keyword evidence="3" id="KW-1185">Reference proteome</keyword>
<dbReference type="Proteomes" id="UP000044602">
    <property type="component" value="Unassembled WGS sequence"/>
</dbReference>
<feature type="compositionally biased region" description="Basic residues" evidence="1">
    <location>
        <begin position="12"/>
        <end position="30"/>
    </location>
</feature>
<feature type="non-terminal residue" evidence="2">
    <location>
        <position position="1"/>
    </location>
</feature>
<accession>A0A0G4MRX2</accession>
<organism evidence="2 3">
    <name type="scientific">Verticillium longisporum</name>
    <name type="common">Verticillium dahliae var. longisporum</name>
    <dbReference type="NCBI Taxonomy" id="100787"/>
    <lineage>
        <taxon>Eukaryota</taxon>
        <taxon>Fungi</taxon>
        <taxon>Dikarya</taxon>
        <taxon>Ascomycota</taxon>
        <taxon>Pezizomycotina</taxon>
        <taxon>Sordariomycetes</taxon>
        <taxon>Hypocreomycetidae</taxon>
        <taxon>Glomerellales</taxon>
        <taxon>Plectosphaerellaceae</taxon>
        <taxon>Verticillium</taxon>
    </lineage>
</organism>
<feature type="region of interest" description="Disordered" evidence="1">
    <location>
        <begin position="1"/>
        <end position="99"/>
    </location>
</feature>
<sequence>RRDCAHHDQGQGRRRHRADGHADARRRHPPRHDGRVPRQGPRRLPPVGRDVDRRQLEPGHRRRRRPRPHEALDGRRPRPAHPRQVRRLDRRRPRAPHHG</sequence>
<proteinExistence type="predicted"/>
<feature type="compositionally biased region" description="Basic and acidic residues" evidence="1">
    <location>
        <begin position="1"/>
        <end position="11"/>
    </location>
</feature>
<dbReference type="EMBL" id="CVQH01024495">
    <property type="protein sequence ID" value="CRK36981.1"/>
    <property type="molecule type" value="Genomic_DNA"/>
</dbReference>
<reference evidence="2 3" key="1">
    <citation type="submission" date="2015-05" db="EMBL/GenBank/DDBJ databases">
        <authorList>
            <person name="Wang D.B."/>
            <person name="Wang M."/>
        </authorList>
    </citation>
    <scope>NUCLEOTIDE SEQUENCE [LARGE SCALE GENOMIC DNA]</scope>
    <source>
        <strain evidence="2">VL1</strain>
    </source>
</reference>
<evidence type="ECO:0000313" key="3">
    <source>
        <dbReference type="Proteomes" id="UP000044602"/>
    </source>
</evidence>
<dbReference type="AlphaFoldDB" id="A0A0G4MRX2"/>
<protein>
    <submittedName>
        <fullName evidence="2">Uncharacterized protein</fullName>
    </submittedName>
</protein>
<evidence type="ECO:0000313" key="2">
    <source>
        <dbReference type="EMBL" id="CRK36981.1"/>
    </source>
</evidence>
<gene>
    <name evidence="2" type="ORF">BN1708_020177</name>
</gene>